<feature type="region of interest" description="Disordered" evidence="9">
    <location>
        <begin position="14"/>
        <end position="124"/>
    </location>
</feature>
<protein>
    <recommendedName>
        <fullName evidence="10">Dof-type domain-containing protein</fullName>
    </recommendedName>
</protein>
<keyword evidence="6" id="KW-0804">Transcription</keyword>
<keyword evidence="2 8" id="KW-0863">Zinc-finger</keyword>
<feature type="compositionally biased region" description="Acidic residues" evidence="9">
    <location>
        <begin position="66"/>
        <end position="80"/>
    </location>
</feature>
<dbReference type="GO" id="GO:0003700">
    <property type="term" value="F:DNA-binding transcription factor activity"/>
    <property type="evidence" value="ECO:0007669"/>
    <property type="project" value="InterPro"/>
</dbReference>
<keyword evidence="12" id="KW-1185">Reference proteome</keyword>
<dbReference type="Proteomes" id="UP001190926">
    <property type="component" value="Unassembled WGS sequence"/>
</dbReference>
<proteinExistence type="predicted"/>
<dbReference type="Pfam" id="PF02701">
    <property type="entry name" value="Zn_ribbon_Dof"/>
    <property type="match status" value="1"/>
</dbReference>
<accession>A0AAD4P3A2</accession>
<dbReference type="InterPro" id="IPR003851">
    <property type="entry name" value="Znf_Dof"/>
</dbReference>
<dbReference type="GO" id="GO:0003677">
    <property type="term" value="F:DNA binding"/>
    <property type="evidence" value="ECO:0007669"/>
    <property type="project" value="UniProtKB-UniRule"/>
</dbReference>
<evidence type="ECO:0000256" key="6">
    <source>
        <dbReference type="ARBA" id="ARBA00023163"/>
    </source>
</evidence>
<feature type="compositionally biased region" description="Polar residues" evidence="9">
    <location>
        <begin position="357"/>
        <end position="371"/>
    </location>
</feature>
<evidence type="ECO:0000256" key="3">
    <source>
        <dbReference type="ARBA" id="ARBA00022833"/>
    </source>
</evidence>
<keyword evidence="1" id="KW-0479">Metal-binding</keyword>
<name>A0AAD4P3A2_PERFH</name>
<dbReference type="PROSITE" id="PS01361">
    <property type="entry name" value="ZF_DOF_1"/>
    <property type="match status" value="1"/>
</dbReference>
<dbReference type="GO" id="GO:0005634">
    <property type="term" value="C:nucleus"/>
    <property type="evidence" value="ECO:0007669"/>
    <property type="project" value="UniProtKB-SubCell"/>
</dbReference>
<evidence type="ECO:0000256" key="4">
    <source>
        <dbReference type="ARBA" id="ARBA00023015"/>
    </source>
</evidence>
<evidence type="ECO:0000256" key="9">
    <source>
        <dbReference type="SAM" id="MobiDB-lite"/>
    </source>
</evidence>
<keyword evidence="7 8" id="KW-0539">Nucleus</keyword>
<feature type="compositionally biased region" description="Basic and acidic residues" evidence="9">
    <location>
        <begin position="51"/>
        <end position="65"/>
    </location>
</feature>
<feature type="region of interest" description="Disordered" evidence="9">
    <location>
        <begin position="342"/>
        <end position="371"/>
    </location>
</feature>
<feature type="domain" description="Dof-type" evidence="10">
    <location>
        <begin position="127"/>
        <end position="181"/>
    </location>
</feature>
<dbReference type="PANTHER" id="PTHR31089">
    <property type="entry name" value="CYCLIC DOF FACTOR 2"/>
    <property type="match status" value="1"/>
</dbReference>
<feature type="compositionally biased region" description="Polar residues" evidence="9">
    <location>
        <begin position="256"/>
        <end position="266"/>
    </location>
</feature>
<feature type="compositionally biased region" description="Low complexity" evidence="9">
    <location>
        <begin position="27"/>
        <end position="45"/>
    </location>
</feature>
<dbReference type="InterPro" id="IPR045174">
    <property type="entry name" value="Dof"/>
</dbReference>
<evidence type="ECO:0000313" key="12">
    <source>
        <dbReference type="Proteomes" id="UP001190926"/>
    </source>
</evidence>
<evidence type="ECO:0000313" key="11">
    <source>
        <dbReference type="EMBL" id="KAH6824380.1"/>
    </source>
</evidence>
<dbReference type="EMBL" id="SDAM02000350">
    <property type="protein sequence ID" value="KAH6824380.1"/>
    <property type="molecule type" value="Genomic_DNA"/>
</dbReference>
<evidence type="ECO:0000259" key="10">
    <source>
        <dbReference type="PROSITE" id="PS50884"/>
    </source>
</evidence>
<keyword evidence="5 8" id="KW-0238">DNA-binding</keyword>
<dbReference type="AlphaFoldDB" id="A0AAD4P3A2"/>
<dbReference type="GO" id="GO:0008270">
    <property type="term" value="F:zinc ion binding"/>
    <property type="evidence" value="ECO:0007669"/>
    <property type="project" value="UniProtKB-KW"/>
</dbReference>
<comment type="subcellular location">
    <subcellularLocation>
        <location evidence="8">Nucleus</location>
    </subcellularLocation>
</comment>
<sequence>MKEVKEPEIKLFGRKIVLPDNDGPIASAEFSGESSSGSGGDCLESSGGGGEEGKLDQEKQLHAQEDQEAEDCEAMMEENDQNPTASSEMDENPKTPTADEDGVSENEQADARNGQQKTTLKKPDKILPCPRCKSMDTKFCYYNNYNVNQPRHFCKSCQRYWTAGGTMRNVPVGAGRRKNKNSAAHCRHITISEALHAARVDVPNGFHQPPYGPNGTVLSFGPDSSLCESMASAMNLSDKRAPNGVRNGESRDDCSMGSSLTTSNSVPEGGKNGPQPPVIPNMNGVPYHIPCIPGVAWPIPWNPAMPLPAICPVQVPVYPAPYWNCGAPNAWNVPWVSAPSGPNSPLGKHSRDGELLKSNSEGVQVSESKNAESSILVPKTLRIDDPEEAAKSSIWETLGIKYDSISREGLFKALQPKGDGKKHMVPASPALQANPAALSRSITFQEGA</sequence>
<evidence type="ECO:0000256" key="8">
    <source>
        <dbReference type="PROSITE-ProRule" id="PRU00071"/>
    </source>
</evidence>
<gene>
    <name evidence="11" type="ORF">C2S53_017326</name>
</gene>
<feature type="region of interest" description="Disordered" evidence="9">
    <location>
        <begin position="238"/>
        <end position="277"/>
    </location>
</feature>
<evidence type="ECO:0000256" key="5">
    <source>
        <dbReference type="ARBA" id="ARBA00023125"/>
    </source>
</evidence>
<evidence type="ECO:0000256" key="1">
    <source>
        <dbReference type="ARBA" id="ARBA00022723"/>
    </source>
</evidence>
<feature type="compositionally biased region" description="Acidic residues" evidence="9">
    <location>
        <begin position="98"/>
        <end position="108"/>
    </location>
</feature>
<dbReference type="PANTHER" id="PTHR31089:SF1">
    <property type="entry name" value="CYCLIC DOF FACTOR 3"/>
    <property type="match status" value="1"/>
</dbReference>
<dbReference type="PROSITE" id="PS50884">
    <property type="entry name" value="ZF_DOF_2"/>
    <property type="match status" value="1"/>
</dbReference>
<keyword evidence="3" id="KW-0862">Zinc</keyword>
<reference evidence="11 12" key="1">
    <citation type="journal article" date="2021" name="Nat. Commun.">
        <title>Incipient diploidization of the medicinal plant Perilla within 10,000 years.</title>
        <authorList>
            <person name="Zhang Y."/>
            <person name="Shen Q."/>
            <person name="Leng L."/>
            <person name="Zhang D."/>
            <person name="Chen S."/>
            <person name="Shi Y."/>
            <person name="Ning Z."/>
            <person name="Chen S."/>
        </authorList>
    </citation>
    <scope>NUCLEOTIDE SEQUENCE [LARGE SCALE GENOMIC DNA]</scope>
    <source>
        <strain evidence="12">cv. PC099</strain>
    </source>
</reference>
<keyword evidence="4" id="KW-0805">Transcription regulation</keyword>
<organism evidence="11 12">
    <name type="scientific">Perilla frutescens var. hirtella</name>
    <name type="common">Perilla citriodora</name>
    <name type="synonym">Perilla setoyensis</name>
    <dbReference type="NCBI Taxonomy" id="608512"/>
    <lineage>
        <taxon>Eukaryota</taxon>
        <taxon>Viridiplantae</taxon>
        <taxon>Streptophyta</taxon>
        <taxon>Embryophyta</taxon>
        <taxon>Tracheophyta</taxon>
        <taxon>Spermatophyta</taxon>
        <taxon>Magnoliopsida</taxon>
        <taxon>eudicotyledons</taxon>
        <taxon>Gunneridae</taxon>
        <taxon>Pentapetalae</taxon>
        <taxon>asterids</taxon>
        <taxon>lamiids</taxon>
        <taxon>Lamiales</taxon>
        <taxon>Lamiaceae</taxon>
        <taxon>Nepetoideae</taxon>
        <taxon>Elsholtzieae</taxon>
        <taxon>Perilla</taxon>
    </lineage>
</organism>
<evidence type="ECO:0000256" key="2">
    <source>
        <dbReference type="ARBA" id="ARBA00022771"/>
    </source>
</evidence>
<evidence type="ECO:0000256" key="7">
    <source>
        <dbReference type="ARBA" id="ARBA00023242"/>
    </source>
</evidence>
<comment type="caution">
    <text evidence="11">The sequence shown here is derived from an EMBL/GenBank/DDBJ whole genome shotgun (WGS) entry which is preliminary data.</text>
</comment>